<keyword evidence="2" id="KW-1185">Reference proteome</keyword>
<accession>A0A1G6MNI8</accession>
<dbReference type="EMBL" id="FMZF01000002">
    <property type="protein sequence ID" value="SDC57062.1"/>
    <property type="molecule type" value="Genomic_DNA"/>
</dbReference>
<organism evidence="1 2">
    <name type="scientific">Geodermatophilus telluris</name>
    <dbReference type="NCBI Taxonomy" id="1190417"/>
    <lineage>
        <taxon>Bacteria</taxon>
        <taxon>Bacillati</taxon>
        <taxon>Actinomycetota</taxon>
        <taxon>Actinomycetes</taxon>
        <taxon>Geodermatophilales</taxon>
        <taxon>Geodermatophilaceae</taxon>
        <taxon>Geodermatophilus</taxon>
    </lineage>
</organism>
<reference evidence="2" key="1">
    <citation type="submission" date="2016-10" db="EMBL/GenBank/DDBJ databases">
        <authorList>
            <person name="Varghese N."/>
            <person name="Submissions S."/>
        </authorList>
    </citation>
    <scope>NUCLEOTIDE SEQUENCE [LARGE SCALE GENOMIC DNA]</scope>
    <source>
        <strain evidence="2">DSM 45421</strain>
    </source>
</reference>
<evidence type="ECO:0000313" key="2">
    <source>
        <dbReference type="Proteomes" id="UP000199416"/>
    </source>
</evidence>
<protein>
    <submittedName>
        <fullName evidence="1">Uncharacterized protein</fullName>
    </submittedName>
</protein>
<dbReference type="AlphaFoldDB" id="A0A1G6MNI8"/>
<dbReference type="Proteomes" id="UP000199416">
    <property type="component" value="Unassembled WGS sequence"/>
</dbReference>
<gene>
    <name evidence="1" type="ORF">SAMN05660690_1950</name>
</gene>
<sequence length="73" mass="7841">MTTVLIRAVQPDAAGGVLGPPRTPLPEAAPTVRVRRGDVRVRARSTDTAAARDDVIDQWGRHSFPASDPPANW</sequence>
<proteinExistence type="predicted"/>
<name>A0A1G6MNI8_9ACTN</name>
<evidence type="ECO:0000313" key="1">
    <source>
        <dbReference type="EMBL" id="SDC57062.1"/>
    </source>
</evidence>
<dbReference type="RefSeq" id="WP_091365470.1">
    <property type="nucleotide sequence ID" value="NZ_FMZF01000002.1"/>
</dbReference>